<reference evidence="1 2" key="2">
    <citation type="journal article" date="2015" name="BMC Genomics">
        <title>Analysis of three genomes within the thermophilic bacterial species Caldanaerobacter subterraneus with a focus on carbon monoxide dehydrogenase evolution and hydrolase diversity.</title>
        <authorList>
            <person name="Sant'Anna F.H."/>
            <person name="Lebedinsky A.V."/>
            <person name="Sokolova T.G."/>
            <person name="Robb F.T."/>
            <person name="Gonzalez J.M."/>
        </authorList>
    </citation>
    <scope>NUCLEOTIDE SEQUENCE [LARGE SCALE GENOMIC DNA]</scope>
    <source>
        <strain evidence="1 2">DSM 12653</strain>
    </source>
</reference>
<protein>
    <submittedName>
        <fullName evidence="1">Branched-chain amino acid aminotransferase</fullName>
    </submittedName>
</protein>
<sequence>MVEVDHRFIGDGKPGPITKKIIEEFRKLTKVLGTKVYE</sequence>
<name>A0A0F5PQ36_9THEO</name>
<keyword evidence="1" id="KW-0032">Aminotransferase</keyword>
<organism evidence="1 2">
    <name type="scientific">Caldanaerobacter subterraneus subsp. pacificus DSM 12653</name>
    <dbReference type="NCBI Taxonomy" id="391606"/>
    <lineage>
        <taxon>Bacteria</taxon>
        <taxon>Bacillati</taxon>
        <taxon>Bacillota</taxon>
        <taxon>Clostridia</taxon>
        <taxon>Thermoanaerobacterales</taxon>
        <taxon>Thermoanaerobacteraceae</taxon>
        <taxon>Caldanaerobacter</taxon>
    </lineage>
</organism>
<reference evidence="2" key="3">
    <citation type="submission" date="2015-02" db="EMBL/GenBank/DDBJ databases">
        <title>Genome analysis of three genomes within the thermophilic hydrogenogenic bacterial species Caldanaerobacter subterraneus.</title>
        <authorList>
            <person name="Sant'Anna F.H."/>
            <person name="Lebedinsky A."/>
            <person name="Sokolova T."/>
            <person name="Robb F.T."/>
            <person name="Gonzalez J.M."/>
        </authorList>
    </citation>
    <scope>NUCLEOTIDE SEQUENCE [LARGE SCALE GENOMIC DNA]</scope>
    <source>
        <strain evidence="2">DSM 12653</strain>
    </source>
</reference>
<dbReference type="AlphaFoldDB" id="A0A0F5PQ36"/>
<evidence type="ECO:0000313" key="1">
    <source>
        <dbReference type="EMBL" id="KKC29959.1"/>
    </source>
</evidence>
<dbReference type="GO" id="GO:0008483">
    <property type="term" value="F:transaminase activity"/>
    <property type="evidence" value="ECO:0007669"/>
    <property type="project" value="UniProtKB-KW"/>
</dbReference>
<gene>
    <name evidence="1" type="ORF">CDSM653_00970</name>
</gene>
<dbReference type="EMBL" id="ABXP02000056">
    <property type="protein sequence ID" value="KKC29959.1"/>
    <property type="molecule type" value="Genomic_DNA"/>
</dbReference>
<accession>A0A0F5PQ36</accession>
<evidence type="ECO:0000313" key="2">
    <source>
        <dbReference type="Proteomes" id="UP000010146"/>
    </source>
</evidence>
<proteinExistence type="predicted"/>
<comment type="caution">
    <text evidence="1">The sequence shown here is derived from an EMBL/GenBank/DDBJ whole genome shotgun (WGS) entry which is preliminary data.</text>
</comment>
<reference evidence="1 2" key="1">
    <citation type="submission" date="2008-07" db="EMBL/GenBank/DDBJ databases">
        <authorList>
            <person name="Gonzalez J."/>
            <person name="Sokolova T."/>
            <person name="Ferriera S."/>
            <person name="Johnson J."/>
            <person name="Kravitz S."/>
            <person name="Beeson K."/>
            <person name="Sutton G."/>
            <person name="Rogers Y.-H."/>
            <person name="Friedman R."/>
            <person name="Frazier M."/>
            <person name="Venter J.C."/>
        </authorList>
    </citation>
    <scope>NUCLEOTIDE SEQUENCE [LARGE SCALE GENOMIC DNA]</scope>
    <source>
        <strain evidence="1 2">DSM 12653</strain>
    </source>
</reference>
<dbReference type="Proteomes" id="UP000010146">
    <property type="component" value="Unassembled WGS sequence"/>
</dbReference>
<keyword evidence="1" id="KW-0808">Transferase</keyword>